<evidence type="ECO:0000313" key="2">
    <source>
        <dbReference type="EMBL" id="CAB4167051.1"/>
    </source>
</evidence>
<evidence type="ECO:0000313" key="5">
    <source>
        <dbReference type="EMBL" id="CAB4189052.1"/>
    </source>
</evidence>
<accession>A0A6J5Q3Y7</accession>
<organism evidence="4">
    <name type="scientific">uncultured Caudovirales phage</name>
    <dbReference type="NCBI Taxonomy" id="2100421"/>
    <lineage>
        <taxon>Viruses</taxon>
        <taxon>Duplodnaviria</taxon>
        <taxon>Heunggongvirae</taxon>
        <taxon>Uroviricota</taxon>
        <taxon>Caudoviricetes</taxon>
        <taxon>Peduoviridae</taxon>
        <taxon>Maltschvirus</taxon>
        <taxon>Maltschvirus maltsch</taxon>
    </lineage>
</organism>
<dbReference type="EMBL" id="LR797196">
    <property type="protein sequence ID" value="CAB4193769.1"/>
    <property type="molecule type" value="Genomic_DNA"/>
</dbReference>
<dbReference type="EMBL" id="LR797132">
    <property type="protein sequence ID" value="CAB4189052.1"/>
    <property type="molecule type" value="Genomic_DNA"/>
</dbReference>
<feature type="region of interest" description="Disordered" evidence="1">
    <location>
        <begin position="525"/>
        <end position="555"/>
    </location>
</feature>
<evidence type="ECO:0000313" key="6">
    <source>
        <dbReference type="EMBL" id="CAB4193769.1"/>
    </source>
</evidence>
<proteinExistence type="predicted"/>
<dbReference type="InterPro" id="IPR021145">
    <property type="entry name" value="Portal_protein_SPP1_Gp6-like"/>
</dbReference>
<evidence type="ECO:0000256" key="1">
    <source>
        <dbReference type="SAM" id="MobiDB-lite"/>
    </source>
</evidence>
<dbReference type="EMBL" id="LR798433">
    <property type="protein sequence ID" value="CAB5231684.1"/>
    <property type="molecule type" value="Genomic_DNA"/>
</dbReference>
<gene>
    <name evidence="4" type="ORF">UFOVP1034_8</name>
    <name evidence="5" type="ORF">UFOVP1177_8</name>
    <name evidence="6" type="ORF">UFOVP1243_151</name>
    <name evidence="7" type="ORF">UFOVP1581_150</name>
    <name evidence="2" type="ORF">UFOVP854_150</name>
    <name evidence="3" type="ORF">UFOVP964_150</name>
</gene>
<dbReference type="EMBL" id="LR796979">
    <property type="protein sequence ID" value="CAB4178853.1"/>
    <property type="molecule type" value="Genomic_DNA"/>
</dbReference>
<dbReference type="Pfam" id="PF05133">
    <property type="entry name" value="SPP1_portal"/>
    <property type="match status" value="1"/>
</dbReference>
<protein>
    <submittedName>
        <fullName evidence="4">Portal protein</fullName>
    </submittedName>
</protein>
<feature type="compositionally biased region" description="Polar residues" evidence="1">
    <location>
        <begin position="531"/>
        <end position="553"/>
    </location>
</feature>
<dbReference type="EMBL" id="LR796798">
    <property type="protein sequence ID" value="CAB4167051.1"/>
    <property type="molecule type" value="Genomic_DNA"/>
</dbReference>
<sequence>MSFLDFSPPSYRAASSDLTISISPLGLVELADEEFEVHGPRLNRYSLNWAMYLGHHWGYRREAGEMQISVNYYRAFNDFLARFVFGKGVHFRSPKATEAIIPDRLERIWEVDNDKMRVLLEIAQQGGITGDVFIKIAYEEPWVDSAGSAHPGRVRLLPMNSSFCFPEFHPHDRTRLLRFKQKYRFWGTSLEGTRQVFTYTEILTDDTIEEYVNDELIDSRPNPLGLVPVVHIPNVPVSGSPWGLADAHDIITLNRAYNEISTDVADIINYHASPVTVIVGAKASNLEKGAKKVWGGLPKDAQVFNLEGGAQGIEGALKYLELLKRSMHEIMNIPETALGQVQPISNTSGVALSIQYQPLMNRYSQKVAQYGIGLEKVNELALRTLALKEPNEFMYNPDEDGPIKDGQLTQLDFADPITYKNYVQFPQPLPLDKLILLNEIQTKIGMGLESKEGALRTLGEEFPEEKLQEIRQELISDAGADGALQLVKIQIQKAIMDMTGMMPGPDGNTAIPMTPTELGDGDIMGDGIQGPQTDASTKDPAQQQMEGIEQSQEAAIREKLVTEAYGTKMPQRRTVDKD</sequence>
<reference evidence="4" key="1">
    <citation type="submission" date="2020-05" db="EMBL/GenBank/DDBJ databases">
        <authorList>
            <person name="Chiriac C."/>
            <person name="Salcher M."/>
            <person name="Ghai R."/>
            <person name="Kavagutti S V."/>
        </authorList>
    </citation>
    <scope>NUCLEOTIDE SEQUENCE</scope>
</reference>
<evidence type="ECO:0000313" key="4">
    <source>
        <dbReference type="EMBL" id="CAB4178853.1"/>
    </source>
</evidence>
<name>A0A6J5Q3Y7_9CAUD</name>
<evidence type="ECO:0000313" key="7">
    <source>
        <dbReference type="EMBL" id="CAB5231684.1"/>
    </source>
</evidence>
<dbReference type="EMBL" id="LR796924">
    <property type="protein sequence ID" value="CAB4175323.1"/>
    <property type="molecule type" value="Genomic_DNA"/>
</dbReference>
<evidence type="ECO:0000313" key="3">
    <source>
        <dbReference type="EMBL" id="CAB4175323.1"/>
    </source>
</evidence>